<gene>
    <name evidence="2" type="ORF">BQ4739_LOCUS12297</name>
</gene>
<keyword evidence="3" id="KW-1185">Reference proteome</keyword>
<dbReference type="AlphaFoldDB" id="A0A383W4N1"/>
<protein>
    <submittedName>
        <fullName evidence="2">Uncharacterized protein</fullName>
    </submittedName>
</protein>
<reference evidence="2 3" key="1">
    <citation type="submission" date="2016-10" db="EMBL/GenBank/DDBJ databases">
        <authorList>
            <person name="Cai Z."/>
        </authorList>
    </citation>
    <scope>NUCLEOTIDE SEQUENCE [LARGE SCALE GENOMIC DNA]</scope>
</reference>
<dbReference type="Proteomes" id="UP000256970">
    <property type="component" value="Unassembled WGS sequence"/>
</dbReference>
<accession>A0A383W4N1</accession>
<proteinExistence type="predicted"/>
<evidence type="ECO:0000313" key="2">
    <source>
        <dbReference type="EMBL" id="SZX72143.1"/>
    </source>
</evidence>
<feature type="compositionally biased region" description="Basic residues" evidence="1">
    <location>
        <begin position="39"/>
        <end position="50"/>
    </location>
</feature>
<evidence type="ECO:0000256" key="1">
    <source>
        <dbReference type="SAM" id="MobiDB-lite"/>
    </source>
</evidence>
<feature type="region of interest" description="Disordered" evidence="1">
    <location>
        <begin position="28"/>
        <end position="50"/>
    </location>
</feature>
<dbReference type="EMBL" id="FNXT01001106">
    <property type="protein sequence ID" value="SZX72143.1"/>
    <property type="molecule type" value="Genomic_DNA"/>
</dbReference>
<sequence length="166" mass="18188">MGIRLCRCSSALPLSSLHNRPWRLAQVDTPATGRDHTNRHGASRSIRSKAARQSVCQARRSKVSACRSSVGSLCLIVTTPTQGLIHHMQGAQVHSSKAVFRQVVLVTAAWRFVCRQQQRPRPVGSPVVQLTQVPSWQQSFLAAAVVSQAASRQWQQQLAAGGWMEG</sequence>
<evidence type="ECO:0000313" key="3">
    <source>
        <dbReference type="Proteomes" id="UP000256970"/>
    </source>
</evidence>
<name>A0A383W4N1_TETOB</name>
<organism evidence="2 3">
    <name type="scientific">Tetradesmus obliquus</name>
    <name type="common">Green alga</name>
    <name type="synonym">Acutodesmus obliquus</name>
    <dbReference type="NCBI Taxonomy" id="3088"/>
    <lineage>
        <taxon>Eukaryota</taxon>
        <taxon>Viridiplantae</taxon>
        <taxon>Chlorophyta</taxon>
        <taxon>core chlorophytes</taxon>
        <taxon>Chlorophyceae</taxon>
        <taxon>CS clade</taxon>
        <taxon>Sphaeropleales</taxon>
        <taxon>Scenedesmaceae</taxon>
        <taxon>Tetradesmus</taxon>
    </lineage>
</organism>